<protein>
    <submittedName>
        <fullName evidence="6">NAD-dependent epimerase/dehydratase family protein</fullName>
    </submittedName>
</protein>
<organism evidence="6 7">
    <name type="scientific">Lacibacterium aquatile</name>
    <dbReference type="NCBI Taxonomy" id="1168082"/>
    <lineage>
        <taxon>Bacteria</taxon>
        <taxon>Pseudomonadati</taxon>
        <taxon>Pseudomonadota</taxon>
        <taxon>Alphaproteobacteria</taxon>
        <taxon>Rhodospirillales</taxon>
        <taxon>Rhodospirillaceae</taxon>
    </lineage>
</organism>
<proteinExistence type="inferred from homology"/>
<comment type="caution">
    <text evidence="6">The sequence shown here is derived from an EMBL/GenBank/DDBJ whole genome shotgun (WGS) entry which is preliminary data.</text>
</comment>
<evidence type="ECO:0000313" key="7">
    <source>
        <dbReference type="Proteomes" id="UP001597295"/>
    </source>
</evidence>
<feature type="region of interest" description="Disordered" evidence="4">
    <location>
        <begin position="237"/>
        <end position="262"/>
    </location>
</feature>
<dbReference type="CDD" id="cd08946">
    <property type="entry name" value="SDR_e"/>
    <property type="match status" value="1"/>
</dbReference>
<dbReference type="Pfam" id="PF01370">
    <property type="entry name" value="Epimerase"/>
    <property type="match status" value="1"/>
</dbReference>
<dbReference type="RefSeq" id="WP_379876818.1">
    <property type="nucleotide sequence ID" value="NZ_JBHUIP010000012.1"/>
</dbReference>
<dbReference type="PANTHER" id="PTHR43103:SF5">
    <property type="entry name" value="4-EPIMERASE, PUTATIVE (AFU_ORTHOLOGUE AFUA_7G00360)-RELATED"/>
    <property type="match status" value="1"/>
</dbReference>
<dbReference type="InterPro" id="IPR036291">
    <property type="entry name" value="NAD(P)-bd_dom_sf"/>
</dbReference>
<feature type="domain" description="NAD-dependent epimerase/dehydratase" evidence="5">
    <location>
        <begin position="7"/>
        <end position="165"/>
    </location>
</feature>
<evidence type="ECO:0000256" key="2">
    <source>
        <dbReference type="ARBA" id="ARBA00023002"/>
    </source>
</evidence>
<keyword evidence="3" id="KW-0520">NAD</keyword>
<comment type="similarity">
    <text evidence="1">Belongs to the NAD(P)-dependent epimerase/dehydratase family.</text>
</comment>
<accession>A0ABW5DRJ1</accession>
<keyword evidence="2" id="KW-0560">Oxidoreductase</keyword>
<evidence type="ECO:0000313" key="6">
    <source>
        <dbReference type="EMBL" id="MFD2263773.1"/>
    </source>
</evidence>
<dbReference type="Gene3D" id="3.40.50.720">
    <property type="entry name" value="NAD(P)-binding Rossmann-like Domain"/>
    <property type="match status" value="1"/>
</dbReference>
<reference evidence="7" key="1">
    <citation type="journal article" date="2019" name="Int. J. Syst. Evol. Microbiol.">
        <title>The Global Catalogue of Microorganisms (GCM) 10K type strain sequencing project: providing services to taxonomists for standard genome sequencing and annotation.</title>
        <authorList>
            <consortium name="The Broad Institute Genomics Platform"/>
            <consortium name="The Broad Institute Genome Sequencing Center for Infectious Disease"/>
            <person name="Wu L."/>
            <person name="Ma J."/>
        </authorList>
    </citation>
    <scope>NUCLEOTIDE SEQUENCE [LARGE SCALE GENOMIC DNA]</scope>
    <source>
        <strain evidence="7">CGMCC 1.19062</strain>
    </source>
</reference>
<dbReference type="Proteomes" id="UP001597295">
    <property type="component" value="Unassembled WGS sequence"/>
</dbReference>
<keyword evidence="7" id="KW-1185">Reference proteome</keyword>
<evidence type="ECO:0000256" key="3">
    <source>
        <dbReference type="ARBA" id="ARBA00023027"/>
    </source>
</evidence>
<evidence type="ECO:0000256" key="4">
    <source>
        <dbReference type="SAM" id="MobiDB-lite"/>
    </source>
</evidence>
<name>A0ABW5DRJ1_9PROT</name>
<evidence type="ECO:0000256" key="1">
    <source>
        <dbReference type="ARBA" id="ARBA00007637"/>
    </source>
</evidence>
<gene>
    <name evidence="6" type="ORF">ACFSM5_12805</name>
</gene>
<dbReference type="EMBL" id="JBHUIP010000012">
    <property type="protein sequence ID" value="MFD2263773.1"/>
    <property type="molecule type" value="Genomic_DNA"/>
</dbReference>
<dbReference type="SUPFAM" id="SSF51735">
    <property type="entry name" value="NAD(P)-binding Rossmann-fold domains"/>
    <property type="match status" value="1"/>
</dbReference>
<evidence type="ECO:0000259" key="5">
    <source>
        <dbReference type="Pfam" id="PF01370"/>
    </source>
</evidence>
<dbReference type="InterPro" id="IPR001509">
    <property type="entry name" value="Epimerase_deHydtase"/>
</dbReference>
<sequence length="262" mass="28614">MSANKPVLLTGAAGNLGRWLRPRLIEKYGSLLSTDIVDGGPVNPGEEYVLADLADGTAIDRLVARSSKIIHLGAVSIEKSFMTILSANYMGTFHVFEAAKQHGVKRIVFASSNHVIGFHETTTELDAESVMRPDGFYGVSKAFGENLASLYHDKHGLEIACLRIGSALPEPLDIRHLSTWLSLPDLLQLIDDCLTAPNLGFEIVYGASNNDRGWWDNSKTKAVKFQPKDNSEIFAEKLMPGGKDPRDQSDPAVKFQGGPFCK</sequence>
<dbReference type="PANTHER" id="PTHR43103">
    <property type="entry name" value="NUCLEOSIDE-DIPHOSPHATE-SUGAR EPIMERASE"/>
    <property type="match status" value="1"/>
</dbReference>